<organism evidence="1 2">
    <name type="scientific">Gibberella nygamai</name>
    <name type="common">Bean root rot disease fungus</name>
    <name type="synonym">Fusarium nygamai</name>
    <dbReference type="NCBI Taxonomy" id="42673"/>
    <lineage>
        <taxon>Eukaryota</taxon>
        <taxon>Fungi</taxon>
        <taxon>Dikarya</taxon>
        <taxon>Ascomycota</taxon>
        <taxon>Pezizomycotina</taxon>
        <taxon>Sordariomycetes</taxon>
        <taxon>Hypocreomycetidae</taxon>
        <taxon>Hypocreales</taxon>
        <taxon>Nectriaceae</taxon>
        <taxon>Fusarium</taxon>
        <taxon>Fusarium fujikuroi species complex</taxon>
    </lineage>
</organism>
<dbReference type="EMBL" id="MTQA01000163">
    <property type="protein sequence ID" value="PNP76109.1"/>
    <property type="molecule type" value="Genomic_DNA"/>
</dbReference>
<proteinExistence type="predicted"/>
<evidence type="ECO:0008006" key="3">
    <source>
        <dbReference type="Google" id="ProtNLM"/>
    </source>
</evidence>
<name>A0A2K0W1F3_GIBNY</name>
<gene>
    <name evidence="1" type="ORF">FNYG_10667</name>
</gene>
<evidence type="ECO:0000313" key="1">
    <source>
        <dbReference type="EMBL" id="PNP76109.1"/>
    </source>
</evidence>
<dbReference type="OrthoDB" id="1577640at2759"/>
<evidence type="ECO:0000313" key="2">
    <source>
        <dbReference type="Proteomes" id="UP000236664"/>
    </source>
</evidence>
<protein>
    <recommendedName>
        <fullName evidence="3">Fungal N-terminal domain-containing protein</fullName>
    </recommendedName>
</protein>
<sequence>MAELALAIVPLGITVTSGLVKYLKAFNDYDDDRTRLVRQAERFSSTFQSLEAALNRSQLSPELSASAPQASACLKDCQTALEELDILQQKIFATTTSIVAATSPARTKDKIKDGYKKLIYPLRKPDIESLEGALDRLSTTLNLALGMLHLQDYQISINYAS</sequence>
<reference evidence="1 2" key="1">
    <citation type="submission" date="2017-06" db="EMBL/GenBank/DDBJ databases">
        <title>Genome of Fusarium nygamai isolate CS10214.</title>
        <authorList>
            <person name="Gardiner D.M."/>
            <person name="Obanor F."/>
            <person name="Kazan K."/>
        </authorList>
    </citation>
    <scope>NUCLEOTIDE SEQUENCE [LARGE SCALE GENOMIC DNA]</scope>
    <source>
        <strain evidence="1 2">CS10214</strain>
    </source>
</reference>
<accession>A0A2K0W1F3</accession>
<comment type="caution">
    <text evidence="1">The sequence shown here is derived from an EMBL/GenBank/DDBJ whole genome shotgun (WGS) entry which is preliminary data.</text>
</comment>
<dbReference type="Proteomes" id="UP000236664">
    <property type="component" value="Unassembled WGS sequence"/>
</dbReference>
<dbReference type="AlphaFoldDB" id="A0A2K0W1F3"/>
<keyword evidence="2" id="KW-1185">Reference proteome</keyword>